<keyword evidence="2" id="KW-0812">Transmembrane</keyword>
<dbReference type="InterPro" id="IPR013094">
    <property type="entry name" value="AB_hydrolase_3"/>
</dbReference>
<evidence type="ECO:0000256" key="2">
    <source>
        <dbReference type="SAM" id="Phobius"/>
    </source>
</evidence>
<dbReference type="InterPro" id="IPR050300">
    <property type="entry name" value="GDXG_lipolytic_enzyme"/>
</dbReference>
<dbReference type="GO" id="GO:0016787">
    <property type="term" value="F:hydrolase activity"/>
    <property type="evidence" value="ECO:0007669"/>
    <property type="project" value="UniProtKB-KW"/>
</dbReference>
<dbReference type="Proteomes" id="UP001202402">
    <property type="component" value="Unassembled WGS sequence"/>
</dbReference>
<gene>
    <name evidence="4" type="ORF">LQE99_20005</name>
</gene>
<evidence type="ECO:0000256" key="1">
    <source>
        <dbReference type="ARBA" id="ARBA00022801"/>
    </source>
</evidence>
<comment type="caution">
    <text evidence="4">The sequence shown here is derived from an EMBL/GenBank/DDBJ whole genome shotgun (WGS) entry which is preliminary data.</text>
</comment>
<protein>
    <submittedName>
        <fullName evidence="4">Alpha/beta hydrolase</fullName>
    </submittedName>
</protein>
<evidence type="ECO:0000313" key="4">
    <source>
        <dbReference type="EMBL" id="MCH4287413.1"/>
    </source>
</evidence>
<dbReference type="EMBL" id="JAKVPQ010000022">
    <property type="protein sequence ID" value="MCH4287413.1"/>
    <property type="molecule type" value="Genomic_DNA"/>
</dbReference>
<reference evidence="4 5" key="1">
    <citation type="submission" date="2022-02" db="EMBL/GenBank/DDBJ databases">
        <title>Genome of Erysipelotrichaceae sp. nov. NSJ-176 isolated from human feces.</title>
        <authorList>
            <person name="Abdugheni R."/>
        </authorList>
    </citation>
    <scope>NUCLEOTIDE SEQUENCE [LARGE SCALE GENOMIC DNA]</scope>
    <source>
        <strain evidence="4 5">NSJ-176</strain>
    </source>
</reference>
<proteinExistence type="predicted"/>
<keyword evidence="2" id="KW-1133">Transmembrane helix</keyword>
<evidence type="ECO:0000313" key="5">
    <source>
        <dbReference type="Proteomes" id="UP001202402"/>
    </source>
</evidence>
<dbReference type="Gene3D" id="3.40.50.1820">
    <property type="entry name" value="alpha/beta hydrolase"/>
    <property type="match status" value="1"/>
</dbReference>
<accession>A0ABS9RDV8</accession>
<organism evidence="4 5">
    <name type="scientific">Amedibacillus hominis</name>
    <dbReference type="NCBI Taxonomy" id="2897776"/>
    <lineage>
        <taxon>Bacteria</taxon>
        <taxon>Bacillati</taxon>
        <taxon>Bacillota</taxon>
        <taxon>Erysipelotrichia</taxon>
        <taxon>Erysipelotrichales</taxon>
        <taxon>Erysipelotrichaceae</taxon>
        <taxon>Amedibacillus</taxon>
    </lineage>
</organism>
<dbReference type="PANTHER" id="PTHR48081">
    <property type="entry name" value="AB HYDROLASE SUPERFAMILY PROTEIN C4A8.06C"/>
    <property type="match status" value="1"/>
</dbReference>
<dbReference type="Pfam" id="PF07859">
    <property type="entry name" value="Abhydrolase_3"/>
    <property type="match status" value="1"/>
</dbReference>
<feature type="domain" description="Alpha/beta hydrolase fold-3" evidence="3">
    <location>
        <begin position="81"/>
        <end position="295"/>
    </location>
</feature>
<dbReference type="SUPFAM" id="SSF53474">
    <property type="entry name" value="alpha/beta-Hydrolases"/>
    <property type="match status" value="1"/>
</dbReference>
<keyword evidence="1 4" id="KW-0378">Hydrolase</keyword>
<evidence type="ECO:0000259" key="3">
    <source>
        <dbReference type="Pfam" id="PF07859"/>
    </source>
</evidence>
<keyword evidence="5" id="KW-1185">Reference proteome</keyword>
<keyword evidence="2" id="KW-0472">Membrane</keyword>
<dbReference type="InterPro" id="IPR029058">
    <property type="entry name" value="AB_hydrolase_fold"/>
</dbReference>
<feature type="transmembrane region" description="Helical" evidence="2">
    <location>
        <begin position="6"/>
        <end position="28"/>
    </location>
</feature>
<name>A0ABS9RDV8_9FIRM</name>
<dbReference type="RefSeq" id="WP_207732831.1">
    <property type="nucleotide sequence ID" value="NZ_JAKVPQ010000022.1"/>
</dbReference>
<sequence>MIWLCIGALIIAILWFVCMTPWPFVLLLRHKKEEPREKGRSDQKQIEEHLTIKKGLPYPSSYPSATYDVYYDPKTPAKRILVWVHGGAFIAGDSRGTKNFGPMMAKQGTIFYAINYALAPAHHFPDQILQIDEFLKALPQLLSKEGLPMPSHLYLGGDSAGANMVAEYTCMKYDALLCEKSHVQLQSLFDINGLLLYCGPYDFAEDLTNPKLKDFVKMFHYLGWAYLGKKSWAKHEEKYLASPYHQVNQKFPATYLCDGRKYSFLWQGKKLAEKLSDMQVYVKSDFYEDMPHEFQFDYVKYPKEAMEVFENSCAFMEDIERK</sequence>